<organism evidence="1 2">
    <name type="scientific">Xenorhabdus poinarii G6</name>
    <dbReference type="NCBI Taxonomy" id="1354304"/>
    <lineage>
        <taxon>Bacteria</taxon>
        <taxon>Pseudomonadati</taxon>
        <taxon>Pseudomonadota</taxon>
        <taxon>Gammaproteobacteria</taxon>
        <taxon>Enterobacterales</taxon>
        <taxon>Morganellaceae</taxon>
        <taxon>Xenorhabdus</taxon>
    </lineage>
</organism>
<dbReference type="OrthoDB" id="6444948at2"/>
<keyword evidence="2" id="KW-1185">Reference proteome</keyword>
<proteinExistence type="predicted"/>
<evidence type="ECO:0000313" key="1">
    <source>
        <dbReference type="EMBL" id="CDG20563.1"/>
    </source>
</evidence>
<accession>A0A068R037</accession>
<name>A0A068R037_9GAMM</name>
<dbReference type="KEGG" id="xpo:XPG1_0908"/>
<reference evidence="1 2" key="1">
    <citation type="submission" date="2013-07" db="EMBL/GenBank/DDBJ databases">
        <authorList>
            <person name="Genoscope - CEA"/>
        </authorList>
    </citation>
    <scope>NUCLEOTIDE SEQUENCE [LARGE SCALE GENOMIC DNA]</scope>
    <source>
        <strain evidence="1 2">G6</strain>
    </source>
</reference>
<dbReference type="Proteomes" id="UP000032735">
    <property type="component" value="Chromosome"/>
</dbReference>
<sequence>MSTELKEKLITLLEEQFFTASDMQKFETVLTAKIREQGWFLQKNFAVTGLSDGRNGRVDYMVTTRTGEKCAIEADNRSPRKRSLLKLSELPAGISGFVLLKDGKQPLRYSVNGVDVIRATQFRY</sequence>
<dbReference type="RefSeq" id="WP_045957932.1">
    <property type="nucleotide sequence ID" value="NZ_FO704551.1"/>
</dbReference>
<protein>
    <submittedName>
        <fullName evidence="1">Fels-1 prophage protein</fullName>
    </submittedName>
</protein>
<dbReference type="HOGENOM" id="CLU_162553_0_0_6"/>
<evidence type="ECO:0000313" key="2">
    <source>
        <dbReference type="Proteomes" id="UP000032735"/>
    </source>
</evidence>
<gene>
    <name evidence="1" type="ORF">XPG1_0908</name>
</gene>
<dbReference type="AlphaFoldDB" id="A0A068R037"/>
<dbReference type="STRING" id="1354304.XPG1_0908"/>
<dbReference type="EMBL" id="FO704551">
    <property type="protein sequence ID" value="CDG20563.1"/>
    <property type="molecule type" value="Genomic_DNA"/>
</dbReference>